<comment type="caution">
    <text evidence="3">The sequence shown here is derived from an EMBL/GenBank/DDBJ whole genome shotgun (WGS) entry which is preliminary data.</text>
</comment>
<keyword evidence="2" id="KW-0812">Transmembrane</keyword>
<dbReference type="Pfam" id="PF04977">
    <property type="entry name" value="DivIC"/>
    <property type="match status" value="1"/>
</dbReference>
<evidence type="ECO:0000313" key="3">
    <source>
        <dbReference type="EMBL" id="HEW46577.1"/>
    </source>
</evidence>
<evidence type="ECO:0000256" key="1">
    <source>
        <dbReference type="SAM" id="Coils"/>
    </source>
</evidence>
<protein>
    <recommendedName>
        <fullName evidence="4">Septum formation initiator family protein</fullName>
    </recommendedName>
</protein>
<reference evidence="3" key="1">
    <citation type="journal article" date="2020" name="mSystems">
        <title>Genome- and Community-Level Interaction Insights into Carbon Utilization and Element Cycling Functions of Hydrothermarchaeota in Hydrothermal Sediment.</title>
        <authorList>
            <person name="Zhou Z."/>
            <person name="Liu Y."/>
            <person name="Xu W."/>
            <person name="Pan J."/>
            <person name="Luo Z.H."/>
            <person name="Li M."/>
        </authorList>
    </citation>
    <scope>NUCLEOTIDE SEQUENCE [LARGE SCALE GENOMIC DNA]</scope>
    <source>
        <strain evidence="3">SpSt-132</strain>
    </source>
</reference>
<proteinExistence type="predicted"/>
<feature type="transmembrane region" description="Helical" evidence="2">
    <location>
        <begin position="20"/>
        <end position="43"/>
    </location>
</feature>
<keyword evidence="1" id="KW-0175">Coiled coil</keyword>
<organism evidence="3">
    <name type="scientific">Hydrogenobacter sp</name>
    <dbReference type="NCBI Taxonomy" id="2152829"/>
    <lineage>
        <taxon>Bacteria</taxon>
        <taxon>Pseudomonadati</taxon>
        <taxon>Aquificota</taxon>
        <taxon>Aquificia</taxon>
        <taxon>Aquificales</taxon>
        <taxon>Aquificaceae</taxon>
        <taxon>Hydrogenobacter</taxon>
    </lineage>
</organism>
<evidence type="ECO:0000256" key="2">
    <source>
        <dbReference type="SAM" id="Phobius"/>
    </source>
</evidence>
<accession>A0A7C2VBV8</accession>
<dbReference type="AlphaFoldDB" id="A0A7C2VBV8"/>
<dbReference type="EMBL" id="DSFP01000067">
    <property type="protein sequence ID" value="HEW46577.1"/>
    <property type="molecule type" value="Genomic_DNA"/>
</dbReference>
<name>A0A7C2VBV8_9AQUI</name>
<evidence type="ECO:0008006" key="4">
    <source>
        <dbReference type="Google" id="ProtNLM"/>
    </source>
</evidence>
<gene>
    <name evidence="3" type="ORF">ENO47_07945</name>
</gene>
<dbReference type="InterPro" id="IPR007060">
    <property type="entry name" value="FtsL/DivIC"/>
</dbReference>
<feature type="coiled-coil region" evidence="1">
    <location>
        <begin position="52"/>
        <end position="79"/>
    </location>
</feature>
<sequence length="106" mass="13245">MRRSLGEKRNFLSLKPDWLIKSFFFLMFIYTFYNFFMSQYNLFKVFELKKSSKNLQVQIGQYRAENEKMEQLLKLVKEHPEHFKEKFARRYMQMQKDGEYILIFRD</sequence>
<keyword evidence="2" id="KW-0472">Membrane</keyword>
<keyword evidence="2" id="KW-1133">Transmembrane helix</keyword>